<dbReference type="Pfam" id="PF19488">
    <property type="entry name" value="DUF6024"/>
    <property type="match status" value="1"/>
</dbReference>
<dbReference type="InterPro" id="IPR015424">
    <property type="entry name" value="PyrdxlP-dep_Trfase"/>
</dbReference>
<proteinExistence type="predicted"/>
<dbReference type="InterPro" id="IPR015421">
    <property type="entry name" value="PyrdxlP-dep_Trfase_major"/>
</dbReference>
<dbReference type="SUPFAM" id="SSF53383">
    <property type="entry name" value="PLP-dependent transferases"/>
    <property type="match status" value="1"/>
</dbReference>
<dbReference type="InterPro" id="IPR046066">
    <property type="entry name" value="DUF6024"/>
</dbReference>
<reference evidence="2" key="1">
    <citation type="journal article" date="2019" name="Int. J. Syst. Evol. Microbiol.">
        <title>The Global Catalogue of Microorganisms (GCM) 10K type strain sequencing project: providing services to taxonomists for standard genome sequencing and annotation.</title>
        <authorList>
            <consortium name="The Broad Institute Genomics Platform"/>
            <consortium name="The Broad Institute Genome Sequencing Center for Infectious Disease"/>
            <person name="Wu L."/>
            <person name="Ma J."/>
        </authorList>
    </citation>
    <scope>NUCLEOTIDE SEQUENCE [LARGE SCALE GENOMIC DNA]</scope>
    <source>
        <strain evidence="2">CGMCC 1.18518</strain>
    </source>
</reference>
<sequence length="290" mass="32122">MNSELDDSAINASLFPSDSSYCTHYFRALGHCRNEIKKRLRMALSIPHEDIFLLSNSTHCLLTVLHGLSAQSRTLSIEAGCYHPYRMLPQPSYGQSIPLITHISPDSGNVACIHQKAVVVDAAQSIGVVCHHSEAFSADVVFFPLHKHLALQTGVGVLCVRKRYEYETVRKTAQIAESGTVNNVVLQALLERLTTKPLLFNIAMFSLTPAQAESLTMLGFEPVTQLYSQTPFLVVKTSSGHLLPEYLVNNFSLKMLDANHWRISCYIPGTLDSPPKECASLLINVLRSKL</sequence>
<evidence type="ECO:0000313" key="2">
    <source>
        <dbReference type="Proteomes" id="UP001596230"/>
    </source>
</evidence>
<dbReference type="EMBL" id="JBHSUB010000013">
    <property type="protein sequence ID" value="MFC6378675.1"/>
    <property type="molecule type" value="Genomic_DNA"/>
</dbReference>
<organism evidence="1 2">
    <name type="scientific">Tatumella terrea</name>
    <dbReference type="NCBI Taxonomy" id="419007"/>
    <lineage>
        <taxon>Bacteria</taxon>
        <taxon>Pseudomonadati</taxon>
        <taxon>Pseudomonadota</taxon>
        <taxon>Gammaproteobacteria</taxon>
        <taxon>Enterobacterales</taxon>
        <taxon>Erwiniaceae</taxon>
        <taxon>Tatumella</taxon>
    </lineage>
</organism>
<dbReference type="RefSeq" id="WP_212714700.1">
    <property type="nucleotide sequence ID" value="NZ_JBHSUB010000013.1"/>
</dbReference>
<accession>A0ABW1W151</accession>
<dbReference type="Gene3D" id="3.40.640.10">
    <property type="entry name" value="Type I PLP-dependent aspartate aminotransferase-like (Major domain)"/>
    <property type="match status" value="1"/>
</dbReference>
<dbReference type="Proteomes" id="UP001596230">
    <property type="component" value="Unassembled WGS sequence"/>
</dbReference>
<protein>
    <submittedName>
        <fullName evidence="1">DUF6024 family protein</fullName>
    </submittedName>
</protein>
<comment type="caution">
    <text evidence="1">The sequence shown here is derived from an EMBL/GenBank/DDBJ whole genome shotgun (WGS) entry which is preliminary data.</text>
</comment>
<name>A0ABW1W151_9GAMM</name>
<gene>
    <name evidence="1" type="ORF">ACFP9W_11420</name>
</gene>
<keyword evidence="2" id="KW-1185">Reference proteome</keyword>
<evidence type="ECO:0000313" key="1">
    <source>
        <dbReference type="EMBL" id="MFC6378675.1"/>
    </source>
</evidence>